<dbReference type="OrthoDB" id="8828485at2"/>
<dbReference type="Pfam" id="PF13091">
    <property type="entry name" value="PLDc_2"/>
    <property type="match status" value="1"/>
</dbReference>
<evidence type="ECO:0000256" key="1">
    <source>
        <dbReference type="ARBA" id="ARBA00000798"/>
    </source>
</evidence>
<reference evidence="5" key="1">
    <citation type="submission" date="2018-11" db="EMBL/GenBank/DDBJ databases">
        <authorList>
            <consortium name="Genoscope - CEA"/>
            <person name="William W."/>
        </authorList>
    </citation>
    <scope>NUCLEOTIDE SEQUENCE [LARGE SCALE GENOMIC DNA]</scope>
    <source>
        <strain evidence="5">T9AD</strain>
    </source>
</reference>
<organism evidence="5">
    <name type="scientific">Ectopseudomonas oleovorans</name>
    <name type="common">Pseudomonas oleovorans</name>
    <dbReference type="NCBI Taxonomy" id="301"/>
    <lineage>
        <taxon>Bacteria</taxon>
        <taxon>Pseudomonadati</taxon>
        <taxon>Pseudomonadota</taxon>
        <taxon>Gammaproteobacteria</taxon>
        <taxon>Pseudomonadales</taxon>
        <taxon>Pseudomonadaceae</taxon>
        <taxon>Ectopseudomonas</taxon>
    </lineage>
</organism>
<dbReference type="InterPro" id="IPR025202">
    <property type="entry name" value="PLD-like_dom"/>
</dbReference>
<sequence length="416" mass="47319">MGHNLHRNYWDTTAHLYDDKAANRDIGFGPWQDLSLHVKGPVLFDLNHNFCNAWDSGTSWIRRLFQGSLASQRRTTTPLSYIQNGGEPAQICRTHPEEGPEEAILEVYEKALGNVHQYAYMENQYFRYKPLAERLKNTAATRKAAGALHDLHLFVVTNNPESGHFSSTSYDMMESLGQAELMPLAHRDNLYDQRQLAYRERELSERPESPERDRELLQVRSKMRQQNIDEARADELIADDPNAHYNKAAAREMEPEMLPPEGMKVIVATLVSCDAGKSGSAVAKTRGERQIEQQITETLGPEQGTAKYKSIYVHSKLLLVDDLFFTLGSANINARSLLSDSELNIAVPSPTTTKLWRERLWEMHSGKSINSSVDEDFYEWDSLISKNWECQKGNIPLEASLVRFWDVVTPYATAVD</sequence>
<keyword evidence="3" id="KW-0378">Hydrolase</keyword>
<protein>
    <submittedName>
        <fullName evidence="5">PLD-like domain-containing protein</fullName>
    </submittedName>
</protein>
<dbReference type="AlphaFoldDB" id="A0A653B4P5"/>
<proteinExistence type="predicted"/>
<keyword evidence="4" id="KW-0443">Lipid metabolism</keyword>
<evidence type="ECO:0000256" key="4">
    <source>
        <dbReference type="ARBA" id="ARBA00023098"/>
    </source>
</evidence>
<evidence type="ECO:0000313" key="5">
    <source>
        <dbReference type="EMBL" id="VDN63503.1"/>
    </source>
</evidence>
<dbReference type="PANTHER" id="PTHR18896">
    <property type="entry name" value="PHOSPHOLIPASE D"/>
    <property type="match status" value="1"/>
</dbReference>
<accession>A0A653B4P5</accession>
<dbReference type="EMBL" id="LR130779">
    <property type="protein sequence ID" value="VDN63503.1"/>
    <property type="molecule type" value="Genomic_DNA"/>
</dbReference>
<dbReference type="PROSITE" id="PS50035">
    <property type="entry name" value="PLD"/>
    <property type="match status" value="1"/>
</dbReference>
<gene>
    <name evidence="5" type="ORF">POT9AD_2528</name>
</gene>
<evidence type="ECO:0000256" key="2">
    <source>
        <dbReference type="ARBA" id="ARBA00022737"/>
    </source>
</evidence>
<comment type="catalytic activity">
    <reaction evidence="1">
        <text>a 1,2-diacyl-sn-glycero-3-phosphocholine + H2O = a 1,2-diacyl-sn-glycero-3-phosphate + choline + H(+)</text>
        <dbReference type="Rhea" id="RHEA:14445"/>
        <dbReference type="ChEBI" id="CHEBI:15354"/>
        <dbReference type="ChEBI" id="CHEBI:15377"/>
        <dbReference type="ChEBI" id="CHEBI:15378"/>
        <dbReference type="ChEBI" id="CHEBI:57643"/>
        <dbReference type="ChEBI" id="CHEBI:58608"/>
        <dbReference type="EC" id="3.1.4.4"/>
    </reaction>
</comment>
<dbReference type="InterPro" id="IPR015679">
    <property type="entry name" value="PLipase_D_fam"/>
</dbReference>
<dbReference type="PANTHER" id="PTHR18896:SF76">
    <property type="entry name" value="PHOSPHOLIPASE"/>
    <property type="match status" value="1"/>
</dbReference>
<dbReference type="InterPro" id="IPR001736">
    <property type="entry name" value="PLipase_D/transphosphatidylase"/>
</dbReference>
<dbReference type="SUPFAM" id="SSF56024">
    <property type="entry name" value="Phospholipase D/nuclease"/>
    <property type="match status" value="1"/>
</dbReference>
<name>A0A653B4P5_ECTOL</name>
<dbReference type="SMART" id="SM00155">
    <property type="entry name" value="PLDc"/>
    <property type="match status" value="1"/>
</dbReference>
<keyword evidence="2" id="KW-0677">Repeat</keyword>
<evidence type="ECO:0000256" key="3">
    <source>
        <dbReference type="ARBA" id="ARBA00022801"/>
    </source>
</evidence>
<dbReference type="GO" id="GO:0004630">
    <property type="term" value="F:phospholipase D activity"/>
    <property type="evidence" value="ECO:0007669"/>
    <property type="project" value="UniProtKB-EC"/>
</dbReference>
<dbReference type="GO" id="GO:0009395">
    <property type="term" value="P:phospholipid catabolic process"/>
    <property type="evidence" value="ECO:0007669"/>
    <property type="project" value="TreeGrafter"/>
</dbReference>
<dbReference type="Gene3D" id="3.30.870.10">
    <property type="entry name" value="Endonuclease Chain A"/>
    <property type="match status" value="1"/>
</dbReference>